<dbReference type="PANTHER" id="PTHR43280:SF34">
    <property type="entry name" value="ARAC-FAMILY TRANSCRIPTIONAL REGULATOR"/>
    <property type="match status" value="1"/>
</dbReference>
<dbReference type="PRINTS" id="PR00032">
    <property type="entry name" value="HTHARAC"/>
</dbReference>
<dbReference type="SUPFAM" id="SSF51215">
    <property type="entry name" value="Regulatory protein AraC"/>
    <property type="match status" value="1"/>
</dbReference>
<dbReference type="PROSITE" id="PS01124">
    <property type="entry name" value="HTH_ARAC_FAMILY_2"/>
    <property type="match status" value="1"/>
</dbReference>
<dbReference type="InterPro" id="IPR020449">
    <property type="entry name" value="Tscrpt_reg_AraC-type_HTH"/>
</dbReference>
<reference evidence="5" key="1">
    <citation type="submission" date="2012-02" db="EMBL/GenBank/DDBJ databases">
        <title>The complete genome of Solitalea canadensis DSM 3403.</title>
        <authorList>
            <consortium name="US DOE Joint Genome Institute (JGI-PGF)"/>
            <person name="Lucas S."/>
            <person name="Copeland A."/>
            <person name="Lapidus A."/>
            <person name="Glavina del Rio T."/>
            <person name="Dalin E."/>
            <person name="Tice H."/>
            <person name="Bruce D."/>
            <person name="Goodwin L."/>
            <person name="Pitluck S."/>
            <person name="Peters L."/>
            <person name="Ovchinnikova G."/>
            <person name="Lu M."/>
            <person name="Kyrpides N."/>
            <person name="Mavromatis K."/>
            <person name="Ivanova N."/>
            <person name="Brettin T."/>
            <person name="Detter J.C."/>
            <person name="Han C."/>
            <person name="Larimer F."/>
            <person name="Land M."/>
            <person name="Hauser L."/>
            <person name="Markowitz V."/>
            <person name="Cheng J.-F."/>
            <person name="Hugenholtz P."/>
            <person name="Woyke T."/>
            <person name="Wu D."/>
            <person name="Spring S."/>
            <person name="Schroeder M."/>
            <person name="Kopitz M."/>
            <person name="Brambilla E."/>
            <person name="Klenk H.-P."/>
            <person name="Eisen J.A."/>
        </authorList>
    </citation>
    <scope>NUCLEOTIDE SEQUENCE</scope>
    <source>
        <strain evidence="5">DSM 3403</strain>
    </source>
</reference>
<dbReference type="InterPro" id="IPR014710">
    <property type="entry name" value="RmlC-like_jellyroll"/>
</dbReference>
<feature type="domain" description="HTH araC/xylS-type" evidence="4">
    <location>
        <begin position="176"/>
        <end position="276"/>
    </location>
</feature>
<dbReference type="EMBL" id="CP003349">
    <property type="protein sequence ID" value="AFD05701.1"/>
    <property type="molecule type" value="Genomic_DNA"/>
</dbReference>
<dbReference type="InterPro" id="IPR003313">
    <property type="entry name" value="AraC-bd"/>
</dbReference>
<dbReference type="Proteomes" id="UP000007590">
    <property type="component" value="Chromosome"/>
</dbReference>
<dbReference type="SUPFAM" id="SSF46689">
    <property type="entry name" value="Homeodomain-like"/>
    <property type="match status" value="1"/>
</dbReference>
<dbReference type="AlphaFoldDB" id="H8KP64"/>
<protein>
    <submittedName>
        <fullName evidence="5">Response regulator containing CheY-like receiver domain and AraC-type DNA-binding domain</fullName>
    </submittedName>
</protein>
<keyword evidence="3" id="KW-0804">Transcription</keyword>
<sequence length="279" mass="32905">MKRYIQHEFLKISHFEATKWEHPIHNHNHFEIIFIHAGKGVHYLSGNEQPYSEHSLFLLRPSDYHSFDIHEKTLFTFLKFNNVYLSGIGNIQVQTNWNQHMDELLMLNSLMDAPILRNEEDAKKTDGLLRLIADEWKETRNETNETIFFLIQATLSIIKRNISSLRTNGAINDRITAIINYIHKNIYHLEMTQADHLGDVFGLSKHYLGIYFKEKTGINLRDYINNYKLNLITNRLKYSSFSIKDICNELGFSDLSHFNKFFKTHTGINPSQYRKELIL</sequence>
<dbReference type="eggNOG" id="COG2207">
    <property type="taxonomic scope" value="Bacteria"/>
</dbReference>
<dbReference type="Pfam" id="PF02311">
    <property type="entry name" value="AraC_binding"/>
    <property type="match status" value="1"/>
</dbReference>
<name>H8KP64_SOLCM</name>
<dbReference type="InterPro" id="IPR009057">
    <property type="entry name" value="Homeodomain-like_sf"/>
</dbReference>
<keyword evidence="1" id="KW-0805">Transcription regulation</keyword>
<dbReference type="HOGENOM" id="CLU_000445_88_3_10"/>
<gene>
    <name evidence="5" type="ordered locus">Solca_0571</name>
</gene>
<dbReference type="KEGG" id="scn:Solca_0571"/>
<dbReference type="PANTHER" id="PTHR43280">
    <property type="entry name" value="ARAC-FAMILY TRANSCRIPTIONAL REGULATOR"/>
    <property type="match status" value="1"/>
</dbReference>
<dbReference type="GO" id="GO:0043565">
    <property type="term" value="F:sequence-specific DNA binding"/>
    <property type="evidence" value="ECO:0007669"/>
    <property type="project" value="InterPro"/>
</dbReference>
<evidence type="ECO:0000313" key="5">
    <source>
        <dbReference type="EMBL" id="AFD05701.1"/>
    </source>
</evidence>
<evidence type="ECO:0000259" key="4">
    <source>
        <dbReference type="PROSITE" id="PS01124"/>
    </source>
</evidence>
<evidence type="ECO:0000256" key="3">
    <source>
        <dbReference type="ARBA" id="ARBA00023163"/>
    </source>
</evidence>
<dbReference type="InterPro" id="IPR018060">
    <property type="entry name" value="HTH_AraC"/>
</dbReference>
<organism evidence="5 6">
    <name type="scientific">Solitalea canadensis (strain ATCC 29591 / DSM 3403 / JCM 21819 / LMG 8368 / NBRC 15130 / NCIMB 12057 / USAM 9D)</name>
    <name type="common">Flexibacter canadensis</name>
    <dbReference type="NCBI Taxonomy" id="929556"/>
    <lineage>
        <taxon>Bacteria</taxon>
        <taxon>Pseudomonadati</taxon>
        <taxon>Bacteroidota</taxon>
        <taxon>Sphingobacteriia</taxon>
        <taxon>Sphingobacteriales</taxon>
        <taxon>Sphingobacteriaceae</taxon>
        <taxon>Solitalea</taxon>
    </lineage>
</organism>
<dbReference type="PROSITE" id="PS00041">
    <property type="entry name" value="HTH_ARAC_FAMILY_1"/>
    <property type="match status" value="1"/>
</dbReference>
<keyword evidence="6" id="KW-1185">Reference proteome</keyword>
<keyword evidence="2 5" id="KW-0238">DNA-binding</keyword>
<dbReference type="SMART" id="SM00342">
    <property type="entry name" value="HTH_ARAC"/>
    <property type="match status" value="1"/>
</dbReference>
<evidence type="ECO:0000313" key="6">
    <source>
        <dbReference type="Proteomes" id="UP000007590"/>
    </source>
</evidence>
<dbReference type="InterPro" id="IPR037923">
    <property type="entry name" value="HTH-like"/>
</dbReference>
<dbReference type="OrthoDB" id="636258at2"/>
<accession>H8KP64</accession>
<evidence type="ECO:0000256" key="2">
    <source>
        <dbReference type="ARBA" id="ARBA00023125"/>
    </source>
</evidence>
<dbReference type="Gene3D" id="2.60.120.10">
    <property type="entry name" value="Jelly Rolls"/>
    <property type="match status" value="1"/>
</dbReference>
<dbReference type="STRING" id="929556.Solca_0571"/>
<evidence type="ECO:0000256" key="1">
    <source>
        <dbReference type="ARBA" id="ARBA00023015"/>
    </source>
</evidence>
<dbReference type="eggNOG" id="COG1917">
    <property type="taxonomic scope" value="Bacteria"/>
</dbReference>
<dbReference type="RefSeq" id="WP_014678929.1">
    <property type="nucleotide sequence ID" value="NC_017770.1"/>
</dbReference>
<dbReference type="GO" id="GO:0003700">
    <property type="term" value="F:DNA-binding transcription factor activity"/>
    <property type="evidence" value="ECO:0007669"/>
    <property type="project" value="InterPro"/>
</dbReference>
<dbReference type="Pfam" id="PF12833">
    <property type="entry name" value="HTH_18"/>
    <property type="match status" value="1"/>
</dbReference>
<dbReference type="InterPro" id="IPR018062">
    <property type="entry name" value="HTH_AraC-typ_CS"/>
</dbReference>
<dbReference type="Gene3D" id="1.10.10.60">
    <property type="entry name" value="Homeodomain-like"/>
    <property type="match status" value="2"/>
</dbReference>
<proteinExistence type="predicted"/>